<feature type="compositionally biased region" description="Polar residues" evidence="1">
    <location>
        <begin position="7"/>
        <end position="23"/>
    </location>
</feature>
<keyword evidence="3" id="KW-1185">Reference proteome</keyword>
<dbReference type="Proteomes" id="UP001108025">
    <property type="component" value="Unassembled WGS sequence"/>
</dbReference>
<dbReference type="Gene3D" id="1.20.1260.10">
    <property type="match status" value="1"/>
</dbReference>
<organism evidence="2 3">
    <name type="scientific">Chryseobacterium turcicum</name>
    <dbReference type="NCBI Taxonomy" id="2898076"/>
    <lineage>
        <taxon>Bacteria</taxon>
        <taxon>Pseudomonadati</taxon>
        <taxon>Bacteroidota</taxon>
        <taxon>Flavobacteriia</taxon>
        <taxon>Flavobacteriales</taxon>
        <taxon>Weeksellaceae</taxon>
        <taxon>Chryseobacterium group</taxon>
        <taxon>Chryseobacterium</taxon>
    </lineage>
</organism>
<dbReference type="SUPFAM" id="SSF47240">
    <property type="entry name" value="Ferritin-like"/>
    <property type="match status" value="1"/>
</dbReference>
<dbReference type="InterPro" id="IPR012347">
    <property type="entry name" value="Ferritin-like"/>
</dbReference>
<evidence type="ECO:0000256" key="1">
    <source>
        <dbReference type="SAM" id="MobiDB-lite"/>
    </source>
</evidence>
<reference evidence="2" key="1">
    <citation type="submission" date="2021-11" db="EMBL/GenBank/DDBJ databases">
        <title>Description of novel Chryseobacterium species.</title>
        <authorList>
            <person name="Saticioglu I.B."/>
            <person name="Ay H."/>
            <person name="Altun S."/>
            <person name="Duman M."/>
        </authorList>
    </citation>
    <scope>NUCLEOTIDE SEQUENCE</scope>
    <source>
        <strain evidence="2">C-17</strain>
    </source>
</reference>
<dbReference type="EMBL" id="JAJNAY010000003">
    <property type="protein sequence ID" value="MCD1119102.1"/>
    <property type="molecule type" value="Genomic_DNA"/>
</dbReference>
<name>A0A9Q3V6E8_9FLAO</name>
<protein>
    <submittedName>
        <fullName evidence="2">Ferritin-like domain-containing protein</fullName>
    </submittedName>
</protein>
<dbReference type="InterPro" id="IPR047114">
    <property type="entry name" value="YciF"/>
</dbReference>
<dbReference type="InterPro" id="IPR009078">
    <property type="entry name" value="Ferritin-like_SF"/>
</dbReference>
<dbReference type="InterPro" id="IPR010287">
    <property type="entry name" value="DUF892_YciF-like"/>
</dbReference>
<dbReference type="CDD" id="cd07909">
    <property type="entry name" value="YciF"/>
    <property type="match status" value="1"/>
</dbReference>
<evidence type="ECO:0000313" key="3">
    <source>
        <dbReference type="Proteomes" id="UP001108025"/>
    </source>
</evidence>
<evidence type="ECO:0000313" key="2">
    <source>
        <dbReference type="EMBL" id="MCD1119102.1"/>
    </source>
</evidence>
<dbReference type="AlphaFoldDB" id="A0A9Q3V6E8"/>
<proteinExistence type="predicted"/>
<dbReference type="Pfam" id="PF05974">
    <property type="entry name" value="DUF892"/>
    <property type="match status" value="1"/>
</dbReference>
<dbReference type="PANTHER" id="PTHR30565">
    <property type="entry name" value="PROTEIN YCIF"/>
    <property type="match status" value="1"/>
</dbReference>
<sequence length="200" mass="21908">MAKSAEPKTTTRTPVKSGTATKKSTTDGKIKAKSDAAENLREFLVDGLKDLYWAEKHLSKALVKMEKNATSPKLKDAINNHKSETDVQITRLEEVFGILDEKAKAEKCDAMEGLIKEGEGIMEETEAGAVRDAAIIAAAQKVEHYEIASYGTLVAYCQLLEEEEAMKILQQTLDEEKSCDSLLTGLAISEINLDAADEEK</sequence>
<accession>A0A9Q3V6E8</accession>
<comment type="caution">
    <text evidence="2">The sequence shown here is derived from an EMBL/GenBank/DDBJ whole genome shotgun (WGS) entry which is preliminary data.</text>
</comment>
<dbReference type="PANTHER" id="PTHR30565:SF9">
    <property type="entry name" value="PROTEIN YCIF"/>
    <property type="match status" value="1"/>
</dbReference>
<feature type="region of interest" description="Disordered" evidence="1">
    <location>
        <begin position="1"/>
        <end position="32"/>
    </location>
</feature>
<gene>
    <name evidence="2" type="ORF">LO744_19855</name>
</gene>
<dbReference type="RefSeq" id="WP_139423205.1">
    <property type="nucleotide sequence ID" value="NZ_JAJNAY010000003.1"/>
</dbReference>